<dbReference type="Proteomes" id="UP000255265">
    <property type="component" value="Unassembled WGS sequence"/>
</dbReference>
<protein>
    <recommendedName>
        <fullName evidence="4">DUF2846 domain-containing protein</fullName>
    </recommendedName>
</protein>
<organism evidence="2 3">
    <name type="scientific">Pseudacidovorax intermedius</name>
    <dbReference type="NCBI Taxonomy" id="433924"/>
    <lineage>
        <taxon>Bacteria</taxon>
        <taxon>Pseudomonadati</taxon>
        <taxon>Pseudomonadota</taxon>
        <taxon>Betaproteobacteria</taxon>
        <taxon>Burkholderiales</taxon>
        <taxon>Comamonadaceae</taxon>
        <taxon>Pseudacidovorax</taxon>
    </lineage>
</organism>
<dbReference type="OrthoDB" id="9150924at2"/>
<feature type="signal peptide" evidence="1">
    <location>
        <begin position="1"/>
        <end position="25"/>
    </location>
</feature>
<comment type="caution">
    <text evidence="2">The sequence shown here is derived from an EMBL/GenBank/DDBJ whole genome shotgun (WGS) entry which is preliminary data.</text>
</comment>
<reference evidence="2 3" key="1">
    <citation type="submission" date="2018-07" db="EMBL/GenBank/DDBJ databases">
        <title>Genomic Encyclopedia of Type Strains, Phase IV (KMG-IV): sequencing the most valuable type-strain genomes for metagenomic binning, comparative biology and taxonomic classification.</title>
        <authorList>
            <person name="Goeker M."/>
        </authorList>
    </citation>
    <scope>NUCLEOTIDE SEQUENCE [LARGE SCALE GENOMIC DNA]</scope>
    <source>
        <strain evidence="2 3">DSM 21352</strain>
    </source>
</reference>
<keyword evidence="1" id="KW-0732">Signal</keyword>
<evidence type="ECO:0008006" key="4">
    <source>
        <dbReference type="Google" id="ProtNLM"/>
    </source>
</evidence>
<dbReference type="AlphaFoldDB" id="A0A370FGA6"/>
<accession>A0A370FGA6</accession>
<keyword evidence="3" id="KW-1185">Reference proteome</keyword>
<dbReference type="RefSeq" id="WP_114803671.1">
    <property type="nucleotide sequence ID" value="NZ_QQAV01000007.1"/>
</dbReference>
<dbReference type="PROSITE" id="PS51257">
    <property type="entry name" value="PROKAR_LIPOPROTEIN"/>
    <property type="match status" value="1"/>
</dbReference>
<gene>
    <name evidence="2" type="ORF">DFR41_10787</name>
</gene>
<proteinExistence type="predicted"/>
<sequence length="190" mass="20654">MKASHWHRLALLTLPATLFGLAGCAALPGREVQAGGAYCFLNPLAHGHHGPCLDGPLPDADTAQQAWHFAPDPQALTVYVVRQNWSDGPHRVAVSLDGQPLADTLPSTTLRLRVLPGAHAFALHAEGHPPHTISLDGRAGEVHYLHIATLAGLWHMDYGWELEPDAVLQARARRTRLVADLREDPTRPTK</sequence>
<evidence type="ECO:0000313" key="3">
    <source>
        <dbReference type="Proteomes" id="UP000255265"/>
    </source>
</evidence>
<dbReference type="EMBL" id="QQAV01000007">
    <property type="protein sequence ID" value="RDI22684.1"/>
    <property type="molecule type" value="Genomic_DNA"/>
</dbReference>
<feature type="chain" id="PRO_5016903153" description="DUF2846 domain-containing protein" evidence="1">
    <location>
        <begin position="26"/>
        <end position="190"/>
    </location>
</feature>
<evidence type="ECO:0000313" key="2">
    <source>
        <dbReference type="EMBL" id="RDI22684.1"/>
    </source>
</evidence>
<evidence type="ECO:0000256" key="1">
    <source>
        <dbReference type="SAM" id="SignalP"/>
    </source>
</evidence>
<name>A0A370FGA6_9BURK</name>